<accession>A0ABS4RLV1</accession>
<evidence type="ECO:0000256" key="1">
    <source>
        <dbReference type="SAM" id="Coils"/>
    </source>
</evidence>
<keyword evidence="3" id="KW-1185">Reference proteome</keyword>
<feature type="coiled-coil region" evidence="1">
    <location>
        <begin position="83"/>
        <end position="110"/>
    </location>
</feature>
<comment type="caution">
    <text evidence="2">The sequence shown here is derived from an EMBL/GenBank/DDBJ whole genome shotgun (WGS) entry which is preliminary data.</text>
</comment>
<organism evidence="2 3">
    <name type="scientific">Paenibacillus xylanexedens</name>
    <dbReference type="NCBI Taxonomy" id="528191"/>
    <lineage>
        <taxon>Bacteria</taxon>
        <taxon>Bacillati</taxon>
        <taxon>Bacillota</taxon>
        <taxon>Bacilli</taxon>
        <taxon>Bacillales</taxon>
        <taxon>Paenibacillaceae</taxon>
        <taxon>Paenibacillus</taxon>
    </lineage>
</organism>
<evidence type="ECO:0000313" key="2">
    <source>
        <dbReference type="EMBL" id="MBP2243888.1"/>
    </source>
</evidence>
<evidence type="ECO:0000313" key="3">
    <source>
        <dbReference type="Proteomes" id="UP000810207"/>
    </source>
</evidence>
<sequence length="276" mass="31432">MSQSLLDSKVKAFGSSVMEIENAGKYSEFKKQVLTKISRFFDDTKDIQITIMQTLSELSKDPTLDGWVSGKNITNSQDLAVSVLELTKQLNRAKLENERLKKTAIESKKREKAVPVPVDISDRLENILGLLEAKYIKRTEGLGWETVDEKGNMEEVIIEYPSGFDPYYILDIDGSYNKFLIVSEIELDELNATLARIRILIRKYKHADGVPFHFVLAIAGEHPEIEEICGTFIANALKIEEITDKEMFRIEIWDENVISFFEEKLGLKLTSSSTKK</sequence>
<reference evidence="2 3" key="1">
    <citation type="submission" date="2021-03" db="EMBL/GenBank/DDBJ databases">
        <title>Genomic Encyclopedia of Type Strains, Phase IV (KMG-IV): sequencing the most valuable type-strain genomes for metagenomic binning, comparative biology and taxonomic classification.</title>
        <authorList>
            <person name="Goeker M."/>
        </authorList>
    </citation>
    <scope>NUCLEOTIDE SEQUENCE [LARGE SCALE GENOMIC DNA]</scope>
    <source>
        <strain evidence="2 3">DSM 21292</strain>
    </source>
</reference>
<keyword evidence="1" id="KW-0175">Coiled coil</keyword>
<name>A0ABS4RLV1_PAEXY</name>
<protein>
    <submittedName>
        <fullName evidence="2">Uncharacterized protein</fullName>
    </submittedName>
</protein>
<dbReference type="EMBL" id="JAGIKV010000002">
    <property type="protein sequence ID" value="MBP2243888.1"/>
    <property type="molecule type" value="Genomic_DNA"/>
</dbReference>
<dbReference type="Proteomes" id="UP000810207">
    <property type="component" value="Unassembled WGS sequence"/>
</dbReference>
<proteinExistence type="predicted"/>
<gene>
    <name evidence="2" type="ORF">J2Z28_000498</name>
</gene>